<sequence>MAFRFRRTMKIAPGVRLNLTKTGVSARVGPRGAGVTVGTSGTTVSAGIPGSGLHVSEKITRRAKQTKVQTAAYELHDAGTKLGFFGWVGVATVTSLIVWGVLALLG</sequence>
<evidence type="ECO:0000256" key="1">
    <source>
        <dbReference type="SAM" id="Phobius"/>
    </source>
</evidence>
<dbReference type="Proteomes" id="UP000249364">
    <property type="component" value="Unassembled WGS sequence"/>
</dbReference>
<proteinExistence type="predicted"/>
<evidence type="ECO:0000313" key="4">
    <source>
        <dbReference type="Proteomes" id="UP000249364"/>
    </source>
</evidence>
<reference evidence="3 4" key="1">
    <citation type="submission" date="2018-06" db="EMBL/GenBank/DDBJ databases">
        <title>Genomic Encyclopedia of Archaeal and Bacterial Type Strains, Phase II (KMG-II): from individual species to whole genera.</title>
        <authorList>
            <person name="Goeker M."/>
        </authorList>
    </citation>
    <scope>NUCLEOTIDE SEQUENCE [LARGE SCALE GENOMIC DNA]</scope>
    <source>
        <strain evidence="3 4">DSM 13087</strain>
    </source>
</reference>
<evidence type="ECO:0000259" key="2">
    <source>
        <dbReference type="Pfam" id="PF14020"/>
    </source>
</evidence>
<accession>A0A2W7QQJ3</accession>
<dbReference type="InterPro" id="IPR025330">
    <property type="entry name" value="DUF4236"/>
</dbReference>
<protein>
    <submittedName>
        <fullName evidence="3">Uncharacterized protein DUF4236</fullName>
    </submittedName>
</protein>
<keyword evidence="1" id="KW-1133">Transmembrane helix</keyword>
<dbReference type="Pfam" id="PF14020">
    <property type="entry name" value="DUF4236"/>
    <property type="match status" value="1"/>
</dbReference>
<organism evidence="3 4">
    <name type="scientific">Roseinatronobacter thiooxidans</name>
    <dbReference type="NCBI Taxonomy" id="121821"/>
    <lineage>
        <taxon>Bacteria</taxon>
        <taxon>Pseudomonadati</taxon>
        <taxon>Pseudomonadota</taxon>
        <taxon>Alphaproteobacteria</taxon>
        <taxon>Rhodobacterales</taxon>
        <taxon>Paracoccaceae</taxon>
        <taxon>Roseinatronobacter</taxon>
    </lineage>
</organism>
<dbReference type="EMBL" id="QKZQ01000012">
    <property type="protein sequence ID" value="PZX40635.1"/>
    <property type="molecule type" value="Genomic_DNA"/>
</dbReference>
<feature type="domain" description="DUF4236" evidence="2">
    <location>
        <begin position="3"/>
        <end position="54"/>
    </location>
</feature>
<keyword evidence="1" id="KW-0472">Membrane</keyword>
<feature type="transmembrane region" description="Helical" evidence="1">
    <location>
        <begin position="84"/>
        <end position="105"/>
    </location>
</feature>
<keyword evidence="4" id="KW-1185">Reference proteome</keyword>
<dbReference type="OrthoDB" id="9806903at2"/>
<keyword evidence="1" id="KW-0812">Transmembrane</keyword>
<dbReference type="AlphaFoldDB" id="A0A2W7QQJ3"/>
<evidence type="ECO:0000313" key="3">
    <source>
        <dbReference type="EMBL" id="PZX40635.1"/>
    </source>
</evidence>
<comment type="caution">
    <text evidence="3">The sequence shown here is derived from an EMBL/GenBank/DDBJ whole genome shotgun (WGS) entry which is preliminary data.</text>
</comment>
<name>A0A2W7QQJ3_9RHOB</name>
<gene>
    <name evidence="3" type="ORF">LY56_02518</name>
</gene>